<dbReference type="Proteomes" id="UP000006732">
    <property type="component" value="Plasmid pPRO1"/>
</dbReference>
<feature type="transmembrane region" description="Helical" evidence="10">
    <location>
        <begin position="154"/>
        <end position="176"/>
    </location>
</feature>
<dbReference type="OrthoDB" id="5378360at2"/>
<dbReference type="GO" id="GO:0016020">
    <property type="term" value="C:membrane"/>
    <property type="evidence" value="ECO:0007669"/>
    <property type="project" value="UniProtKB-SubCell"/>
</dbReference>
<protein>
    <recommendedName>
        <fullName evidence="3">histidine kinase</fullName>
        <ecNumber evidence="3">2.7.13.3</ecNumber>
    </recommendedName>
</protein>
<dbReference type="SMART" id="SM00304">
    <property type="entry name" value="HAMP"/>
    <property type="match status" value="1"/>
</dbReference>
<dbReference type="PANTHER" id="PTHR42878">
    <property type="entry name" value="TWO-COMPONENT HISTIDINE KINASE"/>
    <property type="match status" value="1"/>
</dbReference>
<dbReference type="eggNOG" id="COG0642">
    <property type="taxonomic scope" value="Bacteria"/>
</dbReference>
<dbReference type="InterPro" id="IPR005467">
    <property type="entry name" value="His_kinase_dom"/>
</dbReference>
<dbReference type="GO" id="GO:0000155">
    <property type="term" value="F:phosphorelay sensor kinase activity"/>
    <property type="evidence" value="ECO:0007669"/>
    <property type="project" value="InterPro"/>
</dbReference>
<dbReference type="HOGENOM" id="CLU_526621_0_0_7"/>
<evidence type="ECO:0000259" key="12">
    <source>
        <dbReference type="PROSITE" id="PS50885"/>
    </source>
</evidence>
<dbReference type="PRINTS" id="PR00344">
    <property type="entry name" value="BCTRLSENSOR"/>
</dbReference>
<dbReference type="SUPFAM" id="SSF55874">
    <property type="entry name" value="ATPase domain of HSP90 chaperone/DNA topoisomerase II/histidine kinase"/>
    <property type="match status" value="1"/>
</dbReference>
<evidence type="ECO:0000313" key="14">
    <source>
        <dbReference type="Proteomes" id="UP000006732"/>
    </source>
</evidence>
<comment type="catalytic activity">
    <reaction evidence="1">
        <text>ATP + protein L-histidine = ADP + protein N-phospho-L-histidine.</text>
        <dbReference type="EC" id="2.7.13.3"/>
    </reaction>
</comment>
<accession>A0R7L5</accession>
<reference evidence="13 14" key="1">
    <citation type="submission" date="2006-10" db="EMBL/GenBank/DDBJ databases">
        <title>Complete sequence of plasmid pPRO1 of Pelobacter propionicus DSM 2379.</title>
        <authorList>
            <consortium name="US DOE Joint Genome Institute"/>
            <person name="Copeland A."/>
            <person name="Lucas S."/>
            <person name="Lapidus A."/>
            <person name="Barry K."/>
            <person name="Detter J.C."/>
            <person name="Glavina del Rio T."/>
            <person name="Hammon N."/>
            <person name="Israni S."/>
            <person name="Dalin E."/>
            <person name="Tice H."/>
            <person name="Pitluck S."/>
            <person name="Saunders E."/>
            <person name="Brettin T."/>
            <person name="Bruce D."/>
            <person name="Han C."/>
            <person name="Tapia R."/>
            <person name="Schmutz J."/>
            <person name="Larimer F."/>
            <person name="Land M."/>
            <person name="Hauser L."/>
            <person name="Kyrpides N."/>
            <person name="Kim E."/>
            <person name="Lovley D."/>
            <person name="Richardson P."/>
        </authorList>
    </citation>
    <scope>NUCLEOTIDE SEQUENCE [LARGE SCALE GENOMIC DNA]</scope>
    <source>
        <strain evidence="14">DSM 2379 / NBRC 103807 / OttBd1</strain>
        <plasmid evidence="14">Plasmid pPRO1</plasmid>
    </source>
</reference>
<dbReference type="SUPFAM" id="SSF158472">
    <property type="entry name" value="HAMP domain-like"/>
    <property type="match status" value="1"/>
</dbReference>
<feature type="transmembrane region" description="Helical" evidence="10">
    <location>
        <begin position="20"/>
        <end position="42"/>
    </location>
</feature>
<evidence type="ECO:0000256" key="9">
    <source>
        <dbReference type="ARBA" id="ARBA00023012"/>
    </source>
</evidence>
<organism evidence="13 14">
    <name type="scientific">Pelobacter propionicus (strain DSM 2379 / NBRC 103807 / OttBd1)</name>
    <dbReference type="NCBI Taxonomy" id="338966"/>
    <lineage>
        <taxon>Bacteria</taxon>
        <taxon>Pseudomonadati</taxon>
        <taxon>Thermodesulfobacteriota</taxon>
        <taxon>Desulfuromonadia</taxon>
        <taxon>Desulfuromonadales</taxon>
        <taxon>Desulfuromonadaceae</taxon>
        <taxon>Pelobacter</taxon>
    </lineage>
</organism>
<sequence length="517" mass="58474">MTSTVFNNMPLAGKLQRLLVKSIFICCCVIAISQCLSLAYTFNKEFDTSARKTADIIARNIEPTLNFGDIDTATKFLQSLSVDDTIEAAAVYDNNGELFALYSNKAGQVPSYNKNIDIGTSIIRQEIHKRIISTNTLRQGEKLGTIYIKYKPSVLYLSLLTSISFLAIAFVIAYVAGKYLIRTHIPTITKPIEKLTETATIIANKKQYDIRIPVSYCDEIGRMTDSFNEMLEQINQRDMELVAIQEDLENQVVLRTRQLAEQTEELKKLNTDLQHFVAIMRHDLRAPMLNLTIYLSDIKEKTHKLAKFIYSNRNTMSQNDNDIIEKITVDIEYGIEINVKAIQTINNIFNAVMEITAISKLKVDCKPFNPYFTIKCLVDTYKEKADANNVNVKLLDMPLIIVTDRKILSKILACLLDNAIKFTANSLVREVSIRCEESLYDWKIHVADTGPGVPDYMNNRIFDLFRRGDQETPDDSSGFGLAYAKTLASRLRATIEWNSVEGEGSVFTVVIRKAANA</sequence>
<keyword evidence="13" id="KW-0614">Plasmid</keyword>
<dbReference type="KEGG" id="ppd:Ppro_3633"/>
<feature type="domain" description="Histidine kinase" evidence="11">
    <location>
        <begin position="279"/>
        <end position="515"/>
    </location>
</feature>
<dbReference type="PROSITE" id="PS50885">
    <property type="entry name" value="HAMP"/>
    <property type="match status" value="1"/>
</dbReference>
<dbReference type="InterPro" id="IPR050351">
    <property type="entry name" value="BphY/WalK/GraS-like"/>
</dbReference>
<dbReference type="PROSITE" id="PS50109">
    <property type="entry name" value="HIS_KIN"/>
    <property type="match status" value="1"/>
</dbReference>
<evidence type="ECO:0000313" key="13">
    <source>
        <dbReference type="EMBL" id="ABL01225.1"/>
    </source>
</evidence>
<dbReference type="InterPro" id="IPR036097">
    <property type="entry name" value="HisK_dim/P_sf"/>
</dbReference>
<evidence type="ECO:0000256" key="8">
    <source>
        <dbReference type="ARBA" id="ARBA00022840"/>
    </source>
</evidence>
<evidence type="ECO:0000256" key="1">
    <source>
        <dbReference type="ARBA" id="ARBA00000085"/>
    </source>
</evidence>
<keyword evidence="14" id="KW-1185">Reference proteome</keyword>
<evidence type="ECO:0000256" key="5">
    <source>
        <dbReference type="ARBA" id="ARBA00022679"/>
    </source>
</evidence>
<dbReference type="EMBL" id="CP000483">
    <property type="protein sequence ID" value="ABL01225.1"/>
    <property type="molecule type" value="Genomic_DNA"/>
</dbReference>
<dbReference type="Pfam" id="PF02518">
    <property type="entry name" value="HATPase_c"/>
    <property type="match status" value="1"/>
</dbReference>
<dbReference type="SUPFAM" id="SSF47384">
    <property type="entry name" value="Homodimeric domain of signal transducing histidine kinase"/>
    <property type="match status" value="1"/>
</dbReference>
<evidence type="ECO:0000256" key="10">
    <source>
        <dbReference type="SAM" id="Phobius"/>
    </source>
</evidence>
<keyword evidence="10" id="KW-1133">Transmembrane helix</keyword>
<dbReference type="InterPro" id="IPR036890">
    <property type="entry name" value="HATPase_C_sf"/>
</dbReference>
<dbReference type="Gene3D" id="3.30.565.10">
    <property type="entry name" value="Histidine kinase-like ATPase, C-terminal domain"/>
    <property type="match status" value="1"/>
</dbReference>
<dbReference type="GO" id="GO:0030295">
    <property type="term" value="F:protein kinase activator activity"/>
    <property type="evidence" value="ECO:0007669"/>
    <property type="project" value="TreeGrafter"/>
</dbReference>
<evidence type="ECO:0000256" key="4">
    <source>
        <dbReference type="ARBA" id="ARBA00022553"/>
    </source>
</evidence>
<keyword evidence="4" id="KW-0597">Phosphoprotein</keyword>
<keyword evidence="5" id="KW-0808">Transferase</keyword>
<proteinExistence type="predicted"/>
<dbReference type="Gene3D" id="1.10.287.130">
    <property type="match status" value="1"/>
</dbReference>
<dbReference type="eggNOG" id="COG5000">
    <property type="taxonomic scope" value="Bacteria"/>
</dbReference>
<dbReference type="GO" id="GO:0007234">
    <property type="term" value="P:osmosensory signaling via phosphorelay pathway"/>
    <property type="evidence" value="ECO:0007669"/>
    <property type="project" value="TreeGrafter"/>
</dbReference>
<dbReference type="InterPro" id="IPR003594">
    <property type="entry name" value="HATPase_dom"/>
</dbReference>
<dbReference type="Gene3D" id="6.10.340.10">
    <property type="match status" value="1"/>
</dbReference>
<dbReference type="InterPro" id="IPR004358">
    <property type="entry name" value="Sig_transdc_His_kin-like_C"/>
</dbReference>
<evidence type="ECO:0000256" key="2">
    <source>
        <dbReference type="ARBA" id="ARBA00004370"/>
    </source>
</evidence>
<geneLocation type="plasmid" evidence="13 14">
    <name>pPRO1</name>
</geneLocation>
<dbReference type="GO" id="GO:0000156">
    <property type="term" value="F:phosphorelay response regulator activity"/>
    <property type="evidence" value="ECO:0007669"/>
    <property type="project" value="TreeGrafter"/>
</dbReference>
<dbReference type="Pfam" id="PF17152">
    <property type="entry name" value="CHASE8"/>
    <property type="match status" value="1"/>
</dbReference>
<gene>
    <name evidence="13" type="ordered locus">Ppro_3633</name>
</gene>
<evidence type="ECO:0000256" key="7">
    <source>
        <dbReference type="ARBA" id="ARBA00022777"/>
    </source>
</evidence>
<dbReference type="PANTHER" id="PTHR42878:SF7">
    <property type="entry name" value="SENSOR HISTIDINE KINASE GLRK"/>
    <property type="match status" value="1"/>
</dbReference>
<evidence type="ECO:0000259" key="11">
    <source>
        <dbReference type="PROSITE" id="PS50109"/>
    </source>
</evidence>
<keyword evidence="8" id="KW-0067">ATP-binding</keyword>
<dbReference type="AlphaFoldDB" id="A0R7L5"/>
<comment type="subcellular location">
    <subcellularLocation>
        <location evidence="2">Membrane</location>
    </subcellularLocation>
</comment>
<dbReference type="CDD" id="cd06225">
    <property type="entry name" value="HAMP"/>
    <property type="match status" value="1"/>
</dbReference>
<dbReference type="SMART" id="SM00387">
    <property type="entry name" value="HATPase_c"/>
    <property type="match status" value="1"/>
</dbReference>
<dbReference type="GO" id="GO:0005524">
    <property type="term" value="F:ATP binding"/>
    <property type="evidence" value="ECO:0007669"/>
    <property type="project" value="UniProtKB-KW"/>
</dbReference>
<keyword evidence="7 13" id="KW-0418">Kinase</keyword>
<evidence type="ECO:0000256" key="6">
    <source>
        <dbReference type="ARBA" id="ARBA00022741"/>
    </source>
</evidence>
<name>A0R7L5_PELPD</name>
<keyword evidence="10" id="KW-0812">Transmembrane</keyword>
<dbReference type="Pfam" id="PF00672">
    <property type="entry name" value="HAMP"/>
    <property type="match status" value="1"/>
</dbReference>
<dbReference type="RefSeq" id="WP_011733744.1">
    <property type="nucleotide sequence ID" value="NC_008607.1"/>
</dbReference>
<dbReference type="InterPro" id="IPR003660">
    <property type="entry name" value="HAMP_dom"/>
</dbReference>
<dbReference type="InterPro" id="IPR033417">
    <property type="entry name" value="CHASE8"/>
</dbReference>
<evidence type="ECO:0000256" key="3">
    <source>
        <dbReference type="ARBA" id="ARBA00012438"/>
    </source>
</evidence>
<keyword evidence="9" id="KW-0902">Two-component regulatory system</keyword>
<feature type="domain" description="HAMP" evidence="12">
    <location>
        <begin position="187"/>
        <end position="239"/>
    </location>
</feature>
<keyword evidence="6" id="KW-0547">Nucleotide-binding</keyword>
<keyword evidence="10" id="KW-0472">Membrane</keyword>
<dbReference type="EC" id="2.7.13.3" evidence="3"/>